<proteinExistence type="predicted"/>
<name>A0A7R7ENU6_9FIRM</name>
<evidence type="ECO:0000256" key="1">
    <source>
        <dbReference type="SAM" id="SignalP"/>
    </source>
</evidence>
<evidence type="ECO:0000313" key="2">
    <source>
        <dbReference type="EMBL" id="BCN32310.1"/>
    </source>
</evidence>
<sequence>MRQRKLCAVFLLLSLVFTGCNSNGESLSVGELKENTLLVYKEGNLQEGIVEDFDKSYYNQSTLEKYIEKEIEDYNTKAGKKVIKKKSYVVKGKEVKLILSYKDFKSYSKFNNITADYLTPEKARENKKIPELLVDAGDSSLVKKVAALKGDGYRVLILSDEYHVTVSGRILYYSNAALLNGKSVQTLDEEKYSVVVYKP</sequence>
<dbReference type="Proteomes" id="UP000595897">
    <property type="component" value="Chromosome"/>
</dbReference>
<evidence type="ECO:0000313" key="3">
    <source>
        <dbReference type="Proteomes" id="UP000595897"/>
    </source>
</evidence>
<keyword evidence="1" id="KW-0732">Signal</keyword>
<feature type="chain" id="PRO_5039136173" evidence="1">
    <location>
        <begin position="23"/>
        <end position="199"/>
    </location>
</feature>
<keyword evidence="3" id="KW-1185">Reference proteome</keyword>
<dbReference type="KEGG" id="ahb:bsdtb5_36050"/>
<dbReference type="AlphaFoldDB" id="A0A7R7ENU6"/>
<reference evidence="2 3" key="1">
    <citation type="submission" date="2020-11" db="EMBL/GenBank/DDBJ databases">
        <title>Draft genome sequencing of a Lachnospiraceae strain isolated from anoxic soil subjected to BSD treatment.</title>
        <authorList>
            <person name="Uek A."/>
            <person name="Tonouchi A."/>
        </authorList>
    </citation>
    <scope>NUCLEOTIDE SEQUENCE [LARGE SCALE GENOMIC DNA]</scope>
    <source>
        <strain evidence="2 3">TB5</strain>
    </source>
</reference>
<dbReference type="RefSeq" id="WP_271713364.1">
    <property type="nucleotide sequence ID" value="NZ_AP024169.1"/>
</dbReference>
<dbReference type="EMBL" id="AP024169">
    <property type="protein sequence ID" value="BCN32310.1"/>
    <property type="molecule type" value="Genomic_DNA"/>
</dbReference>
<protein>
    <submittedName>
        <fullName evidence="2">Uncharacterized protein</fullName>
    </submittedName>
</protein>
<organism evidence="2 3">
    <name type="scientific">Anaeromicropila herbilytica</name>
    <dbReference type="NCBI Taxonomy" id="2785025"/>
    <lineage>
        <taxon>Bacteria</taxon>
        <taxon>Bacillati</taxon>
        <taxon>Bacillota</taxon>
        <taxon>Clostridia</taxon>
        <taxon>Lachnospirales</taxon>
        <taxon>Lachnospiraceae</taxon>
        <taxon>Anaeromicropila</taxon>
    </lineage>
</organism>
<gene>
    <name evidence="2" type="ORF">bsdtb5_36050</name>
</gene>
<feature type="signal peptide" evidence="1">
    <location>
        <begin position="1"/>
        <end position="22"/>
    </location>
</feature>
<accession>A0A7R7ENU6</accession>
<dbReference type="PROSITE" id="PS51257">
    <property type="entry name" value="PROKAR_LIPOPROTEIN"/>
    <property type="match status" value="1"/>
</dbReference>